<evidence type="ECO:0000256" key="9">
    <source>
        <dbReference type="ARBA" id="ARBA00048108"/>
    </source>
</evidence>
<dbReference type="GO" id="GO:0017183">
    <property type="term" value="P:protein histidyl modification to diphthamide"/>
    <property type="evidence" value="ECO:0007669"/>
    <property type="project" value="TreeGrafter"/>
</dbReference>
<evidence type="ECO:0000256" key="3">
    <source>
        <dbReference type="ARBA" id="ARBA00018426"/>
    </source>
</evidence>
<evidence type="ECO:0000256" key="2">
    <source>
        <dbReference type="ARBA" id="ARBA00012089"/>
    </source>
</evidence>
<dbReference type="CDD" id="cd01994">
    <property type="entry name" value="AANH_PF0828-like"/>
    <property type="match status" value="1"/>
</dbReference>
<dbReference type="InterPro" id="IPR035959">
    <property type="entry name" value="RutC-like_sf"/>
</dbReference>
<dbReference type="InterPro" id="IPR014729">
    <property type="entry name" value="Rossmann-like_a/b/a_fold"/>
</dbReference>
<accession>A0A6A4HI16</accession>
<keyword evidence="5" id="KW-0547">Nucleotide-binding</keyword>
<dbReference type="GO" id="GO:0017178">
    <property type="term" value="F:diphthine-ammonia ligase activity"/>
    <property type="evidence" value="ECO:0007669"/>
    <property type="project" value="UniProtKB-EC"/>
</dbReference>
<dbReference type="Pfam" id="PF01042">
    <property type="entry name" value="Ribonuc_L-PSP"/>
    <property type="match status" value="1"/>
</dbReference>
<dbReference type="EC" id="6.3.1.14" evidence="2"/>
<dbReference type="NCBIfam" id="TIGR00290">
    <property type="entry name" value="MJ0570_dom"/>
    <property type="match status" value="1"/>
</dbReference>
<dbReference type="Gene3D" id="3.90.1490.10">
    <property type="entry name" value="putative n-type atp pyrophosphatase, domain 2"/>
    <property type="match status" value="1"/>
</dbReference>
<proteinExistence type="predicted"/>
<evidence type="ECO:0000256" key="6">
    <source>
        <dbReference type="ARBA" id="ARBA00022840"/>
    </source>
</evidence>
<dbReference type="PANTHER" id="PTHR12196:SF2">
    <property type="entry name" value="DIPHTHINE--AMMONIA LIGASE"/>
    <property type="match status" value="1"/>
</dbReference>
<evidence type="ECO:0000313" key="12">
    <source>
        <dbReference type="Proteomes" id="UP000799118"/>
    </source>
</evidence>
<dbReference type="GO" id="GO:0005524">
    <property type="term" value="F:ATP binding"/>
    <property type="evidence" value="ECO:0007669"/>
    <property type="project" value="UniProtKB-KW"/>
</dbReference>
<dbReference type="Pfam" id="PF01902">
    <property type="entry name" value="Diphthami_syn_2"/>
    <property type="match status" value="1"/>
</dbReference>
<dbReference type="AlphaFoldDB" id="A0A6A4HI16"/>
<comment type="catalytic activity">
    <reaction evidence="9">
        <text>diphthine-[translation elongation factor 2] + NH4(+) + ATP = diphthamide-[translation elongation factor 2] + AMP + diphosphate + H(+)</text>
        <dbReference type="Rhea" id="RHEA:19753"/>
        <dbReference type="Rhea" id="RHEA-COMP:10172"/>
        <dbReference type="Rhea" id="RHEA-COMP:10174"/>
        <dbReference type="ChEBI" id="CHEBI:15378"/>
        <dbReference type="ChEBI" id="CHEBI:16692"/>
        <dbReference type="ChEBI" id="CHEBI:28938"/>
        <dbReference type="ChEBI" id="CHEBI:30616"/>
        <dbReference type="ChEBI" id="CHEBI:33019"/>
        <dbReference type="ChEBI" id="CHEBI:82696"/>
        <dbReference type="ChEBI" id="CHEBI:456215"/>
        <dbReference type="EC" id="6.3.1.14"/>
    </reaction>
</comment>
<comment type="pathway">
    <text evidence="1">Protein modification; peptidyl-diphthamide biosynthesis.</text>
</comment>
<evidence type="ECO:0000256" key="5">
    <source>
        <dbReference type="ARBA" id="ARBA00022741"/>
    </source>
</evidence>
<evidence type="ECO:0000256" key="8">
    <source>
        <dbReference type="ARBA" id="ARBA00031552"/>
    </source>
</evidence>
<dbReference type="Gene3D" id="3.40.50.620">
    <property type="entry name" value="HUPs"/>
    <property type="match status" value="1"/>
</dbReference>
<evidence type="ECO:0000256" key="1">
    <source>
        <dbReference type="ARBA" id="ARBA00005156"/>
    </source>
</evidence>
<dbReference type="FunFam" id="3.90.1490.10:FF:000001">
    <property type="entry name" value="Diphthine--ammonia ligase"/>
    <property type="match status" value="1"/>
</dbReference>
<evidence type="ECO:0000256" key="7">
    <source>
        <dbReference type="ARBA" id="ARBA00029814"/>
    </source>
</evidence>
<organism evidence="11 12">
    <name type="scientific">Gymnopus androsaceus JB14</name>
    <dbReference type="NCBI Taxonomy" id="1447944"/>
    <lineage>
        <taxon>Eukaryota</taxon>
        <taxon>Fungi</taxon>
        <taxon>Dikarya</taxon>
        <taxon>Basidiomycota</taxon>
        <taxon>Agaricomycotina</taxon>
        <taxon>Agaricomycetes</taxon>
        <taxon>Agaricomycetidae</taxon>
        <taxon>Agaricales</taxon>
        <taxon>Marasmiineae</taxon>
        <taxon>Omphalotaceae</taxon>
        <taxon>Gymnopus</taxon>
    </lineage>
</organism>
<reference evidence="11" key="1">
    <citation type="journal article" date="2019" name="Environ. Microbiol.">
        <title>Fungal ecological strategies reflected in gene transcription - a case study of two litter decomposers.</title>
        <authorList>
            <person name="Barbi F."/>
            <person name="Kohler A."/>
            <person name="Barry K."/>
            <person name="Baskaran P."/>
            <person name="Daum C."/>
            <person name="Fauchery L."/>
            <person name="Ihrmark K."/>
            <person name="Kuo A."/>
            <person name="LaButti K."/>
            <person name="Lipzen A."/>
            <person name="Morin E."/>
            <person name="Grigoriev I.V."/>
            <person name="Henrissat B."/>
            <person name="Lindahl B."/>
            <person name="Martin F."/>
        </authorList>
    </citation>
    <scope>NUCLEOTIDE SEQUENCE</scope>
    <source>
        <strain evidence="11">JB14</strain>
    </source>
</reference>
<evidence type="ECO:0000256" key="4">
    <source>
        <dbReference type="ARBA" id="ARBA00022598"/>
    </source>
</evidence>
<dbReference type="InterPro" id="IPR006175">
    <property type="entry name" value="YjgF/YER057c/UK114"/>
</dbReference>
<dbReference type="PANTHER" id="PTHR12196">
    <property type="entry name" value="DOMAIN OF UNKNOWN FUNCTION 71 DUF71 -CONTAINING PROTEIN"/>
    <property type="match status" value="1"/>
</dbReference>
<keyword evidence="6" id="KW-0067">ATP-binding</keyword>
<keyword evidence="4" id="KW-0436">Ligase</keyword>
<sequence>MKYVALLSGGKDSCFNLLHCQKNGHELVAAASLGPEKGKEELDSYLYQTVGQDAIELVAHALDVPLYRGVIVGTAIEQGSEYGTRSSKQGVSGDETEDLYNLLATVKSHHPNIQGISVGAILSNYQRVRVEHVCQRLSLTCLCYLWQRRQDELLSEMIEAGMGAILIKVAGIGLTTKHLGKSLEEMRPMLTKLYALSHVCGEGGEYESLTLDCPLFKSRIVLTEVETVIHSDSGFATVAYLRVKKAHLESKIAPPISPPLAIPPLLDEEFQSICDSIPEEEKSSSSIPIPLDNPFPDFPTATNRNGKWIAVTNVQVQCSADESIEDEVTKCFHVLQEHLSSYSLTLAHSANINLFLSSMDDFARVNAVYSSFFGTSPPSRACVALDLPPGVRVRIDCLAFAENVERQALHVQSQSYWAPANIGPYSQCILAGERLLISGQIGLLPSSITLPSPRSLTTEIALSMQHVNRVSVKLLVAVKALPKGALVEKQVVVNTGRALLEEEDSDGEGDAKKVLVLKPVEPIFEQGDLSVGQIAVHWETSQSHAASDSAGCTLICIRGGEKAINDVSLLGSQLKSIRALNPCLKNALSIRHFYAVTKPESIAPLVREILQASFDKTKGSPPVTSIPSRFIATRSTDDWDFALLIMN</sequence>
<dbReference type="OrthoDB" id="686384at2759"/>
<feature type="domain" description="Diphthamide synthase" evidence="10">
    <location>
        <begin position="1"/>
        <end position="240"/>
    </location>
</feature>
<protein>
    <recommendedName>
        <fullName evidence="3">Diphthine--ammonia ligase</fullName>
        <ecNumber evidence="2">6.3.1.14</ecNumber>
    </recommendedName>
    <alternativeName>
        <fullName evidence="7">Diphthamide synthase</fullName>
    </alternativeName>
    <alternativeName>
        <fullName evidence="8">Diphthamide synthetase</fullName>
    </alternativeName>
</protein>
<dbReference type="Proteomes" id="UP000799118">
    <property type="component" value="Unassembled WGS sequence"/>
</dbReference>
<evidence type="ECO:0000259" key="10">
    <source>
        <dbReference type="Pfam" id="PF01902"/>
    </source>
</evidence>
<dbReference type="Gene3D" id="3.30.1330.40">
    <property type="entry name" value="RutC-like"/>
    <property type="match status" value="2"/>
</dbReference>
<dbReference type="InterPro" id="IPR002761">
    <property type="entry name" value="Diphthami_syn_dom"/>
</dbReference>
<dbReference type="CDD" id="cd06155">
    <property type="entry name" value="eu_AANH_C_1"/>
    <property type="match status" value="1"/>
</dbReference>
<dbReference type="SUPFAM" id="SSF55298">
    <property type="entry name" value="YjgF-like"/>
    <property type="match status" value="2"/>
</dbReference>
<dbReference type="EMBL" id="ML769502">
    <property type="protein sequence ID" value="KAE9397151.1"/>
    <property type="molecule type" value="Genomic_DNA"/>
</dbReference>
<keyword evidence="12" id="KW-1185">Reference proteome</keyword>
<gene>
    <name evidence="11" type="ORF">BT96DRAFT_958015</name>
</gene>
<dbReference type="SUPFAM" id="SSF52402">
    <property type="entry name" value="Adenine nucleotide alpha hydrolases-like"/>
    <property type="match status" value="1"/>
</dbReference>
<dbReference type="FunFam" id="3.40.50.620:FF:000145">
    <property type="entry name" value="ATP-binding domain containing protein"/>
    <property type="match status" value="1"/>
</dbReference>
<evidence type="ECO:0000313" key="11">
    <source>
        <dbReference type="EMBL" id="KAE9397151.1"/>
    </source>
</evidence>
<dbReference type="InterPro" id="IPR030662">
    <property type="entry name" value="DPH6/MJ0570"/>
</dbReference>
<name>A0A6A4HI16_9AGAR</name>